<accession>A0ABM0TXW0</accession>
<reference evidence="1" key="1">
    <citation type="journal article" date="2014" name="Nat. Commun.">
        <title>The emerging biofuel crop Camelina sativa retains a highly undifferentiated hexaploid genome structure.</title>
        <authorList>
            <person name="Kagale S."/>
            <person name="Koh C."/>
            <person name="Nixon J."/>
            <person name="Bollina V."/>
            <person name="Clarke W.E."/>
            <person name="Tuteja R."/>
            <person name="Spillane C."/>
            <person name="Robinson S.J."/>
            <person name="Links M.G."/>
            <person name="Clarke C."/>
            <person name="Higgins E.E."/>
            <person name="Huebert T."/>
            <person name="Sharpe A.G."/>
            <person name="Parkin I.A."/>
        </authorList>
    </citation>
    <scope>NUCLEOTIDE SEQUENCE [LARGE SCALE GENOMIC DNA]</scope>
    <source>
        <strain evidence="1">cv. DH55</strain>
    </source>
</reference>
<sequence length="236" mass="25757">MASSASCHPDCKRAMKAQKYYDESQSAALVAVDLISAARLKLNLDTELTHYSAQFLVENACPKKEDGERSVLTVKDALAFAFKEGIPKKGLWTPLGCMVPPPPSSASHIPRVSLKGKVVEANDLLGVINLLLHQPVGAKLHVWTQEIDSLVDKNFHAPPGYQSRYVGLRDVVIVAMGMVEEEIVAAVKICYKKKTSLIKVSFSQTHTFPQFIGDTIHVIGPTTLLVDFCAPCLSIN</sequence>
<evidence type="ECO:0000313" key="2">
    <source>
        <dbReference type="RefSeq" id="XP_010433021.1"/>
    </source>
</evidence>
<protein>
    <submittedName>
        <fullName evidence="2">Uncharacterized protein LOC104717183</fullName>
    </submittedName>
</protein>
<gene>
    <name evidence="2" type="primary">LOC104717183</name>
</gene>
<name>A0ABM0TXW0_CAMSA</name>
<dbReference type="Proteomes" id="UP000694864">
    <property type="component" value="Chromosome 10"/>
</dbReference>
<organism evidence="1 2">
    <name type="scientific">Camelina sativa</name>
    <name type="common">False flax</name>
    <name type="synonym">Myagrum sativum</name>
    <dbReference type="NCBI Taxonomy" id="90675"/>
    <lineage>
        <taxon>Eukaryota</taxon>
        <taxon>Viridiplantae</taxon>
        <taxon>Streptophyta</taxon>
        <taxon>Embryophyta</taxon>
        <taxon>Tracheophyta</taxon>
        <taxon>Spermatophyta</taxon>
        <taxon>Magnoliopsida</taxon>
        <taxon>eudicotyledons</taxon>
        <taxon>Gunneridae</taxon>
        <taxon>Pentapetalae</taxon>
        <taxon>rosids</taxon>
        <taxon>malvids</taxon>
        <taxon>Brassicales</taxon>
        <taxon>Brassicaceae</taxon>
        <taxon>Camelineae</taxon>
        <taxon>Camelina</taxon>
    </lineage>
</organism>
<keyword evidence="1" id="KW-1185">Reference proteome</keyword>
<reference evidence="2" key="2">
    <citation type="submission" date="2025-08" db="UniProtKB">
        <authorList>
            <consortium name="RefSeq"/>
        </authorList>
    </citation>
    <scope>IDENTIFICATION</scope>
    <source>
        <tissue evidence="2">Leaf</tissue>
    </source>
</reference>
<dbReference type="GeneID" id="104717183"/>
<proteinExistence type="predicted"/>
<evidence type="ECO:0000313" key="1">
    <source>
        <dbReference type="Proteomes" id="UP000694864"/>
    </source>
</evidence>
<dbReference type="RefSeq" id="XP_010433021.1">
    <property type="nucleotide sequence ID" value="XM_010434719.2"/>
</dbReference>